<evidence type="ECO:0000256" key="3">
    <source>
        <dbReference type="ARBA" id="ARBA00022473"/>
    </source>
</evidence>
<dbReference type="AlphaFoldDB" id="A0A830CEK2"/>
<feature type="chain" id="PRO_5033095406" description="Phytosulfokine" evidence="9">
    <location>
        <begin position="26"/>
        <end position="95"/>
    </location>
</feature>
<gene>
    <name evidence="10" type="ORF">PHJA_001948100</name>
</gene>
<keyword evidence="5 9" id="KW-0765">Sulfation</keyword>
<comment type="PTM">
    <text evidence="9">Sulfation is important for activity and for the binding to a putative membrane receptor.</text>
</comment>
<evidence type="ECO:0000256" key="7">
    <source>
        <dbReference type="ARBA" id="ARBA00022782"/>
    </source>
</evidence>
<evidence type="ECO:0000256" key="2">
    <source>
        <dbReference type="ARBA" id="ARBA00010781"/>
    </source>
</evidence>
<dbReference type="GO" id="GO:0030154">
    <property type="term" value="P:cell differentiation"/>
    <property type="evidence" value="ECO:0007669"/>
    <property type="project" value="UniProtKB-UniRule"/>
</dbReference>
<dbReference type="EMBL" id="BMAC01000512">
    <property type="protein sequence ID" value="GFP98040.1"/>
    <property type="molecule type" value="Genomic_DNA"/>
</dbReference>
<protein>
    <recommendedName>
        <fullName evidence="9">Phytosulfokine</fullName>
    </recommendedName>
    <component>
        <recommendedName>
            <fullName evidence="9">Phytosulfokine-alpha</fullName>
            <shortName evidence="9">PSK-alpha</shortName>
            <shortName evidence="9">Phytosulfokine-a</shortName>
        </recommendedName>
    </component>
    <component>
        <recommendedName>
            <fullName evidence="9">Phytosulfokine-beta</fullName>
            <shortName evidence="9">PSK-beta</shortName>
            <shortName evidence="9">Phytosulfokine-b</shortName>
        </recommendedName>
    </component>
</protein>
<dbReference type="PANTHER" id="PTHR33285">
    <property type="entry name" value="PHYTOSULFOKINES 3"/>
    <property type="match status" value="1"/>
</dbReference>
<reference evidence="10" key="1">
    <citation type="submission" date="2020-07" db="EMBL/GenBank/DDBJ databases">
        <title>Ethylene signaling mediates host invasion by parasitic plants.</title>
        <authorList>
            <person name="Yoshida S."/>
        </authorList>
    </citation>
    <scope>NUCLEOTIDE SEQUENCE</scope>
    <source>
        <strain evidence="10">Okayama</strain>
    </source>
</reference>
<dbReference type="GO" id="GO:0008283">
    <property type="term" value="P:cell population proliferation"/>
    <property type="evidence" value="ECO:0007669"/>
    <property type="project" value="UniProtKB-UniRule"/>
</dbReference>
<dbReference type="GO" id="GO:0008083">
    <property type="term" value="F:growth factor activity"/>
    <property type="evidence" value="ECO:0007669"/>
    <property type="project" value="UniProtKB-UniRule"/>
</dbReference>
<organism evidence="10 11">
    <name type="scientific">Phtheirospermum japonicum</name>
    <dbReference type="NCBI Taxonomy" id="374723"/>
    <lineage>
        <taxon>Eukaryota</taxon>
        <taxon>Viridiplantae</taxon>
        <taxon>Streptophyta</taxon>
        <taxon>Embryophyta</taxon>
        <taxon>Tracheophyta</taxon>
        <taxon>Spermatophyta</taxon>
        <taxon>Magnoliopsida</taxon>
        <taxon>eudicotyledons</taxon>
        <taxon>Gunneridae</taxon>
        <taxon>Pentapetalae</taxon>
        <taxon>asterids</taxon>
        <taxon>lamiids</taxon>
        <taxon>Lamiales</taxon>
        <taxon>Orobanchaceae</taxon>
        <taxon>Orobanchaceae incertae sedis</taxon>
        <taxon>Phtheirospermum</taxon>
    </lineage>
</organism>
<comment type="similarity">
    <text evidence="2 9">Belongs to the phytosulfokine family.</text>
</comment>
<keyword evidence="7 9" id="KW-0221">Differentiation</keyword>
<evidence type="ECO:0000256" key="5">
    <source>
        <dbReference type="ARBA" id="ARBA00022641"/>
    </source>
</evidence>
<keyword evidence="11" id="KW-1185">Reference proteome</keyword>
<evidence type="ECO:0000256" key="4">
    <source>
        <dbReference type="ARBA" id="ARBA00022525"/>
    </source>
</evidence>
<keyword evidence="8 9" id="KW-0339">Growth factor</keyword>
<sequence length="95" mass="10675">MNPNFHSVALLLLLFFLLSTSNSSARNLAAKEGEVDDNMNSMGSQEPAVKIGSVYSFDKLMGLDQECKNKDEECLKRRAIAEVHLDYIYTQPHKP</sequence>
<evidence type="ECO:0000256" key="6">
    <source>
        <dbReference type="ARBA" id="ARBA00022729"/>
    </source>
</evidence>
<dbReference type="PANTHER" id="PTHR33285:SF22">
    <property type="entry name" value="PHYTOSULFOKINES 6-RELATED"/>
    <property type="match status" value="1"/>
</dbReference>
<evidence type="ECO:0000256" key="9">
    <source>
        <dbReference type="RuleBase" id="RU368031"/>
    </source>
</evidence>
<comment type="subcellular location">
    <subcellularLocation>
        <location evidence="1 9">Secreted</location>
    </subcellularLocation>
</comment>
<evidence type="ECO:0000256" key="1">
    <source>
        <dbReference type="ARBA" id="ARBA00004613"/>
    </source>
</evidence>
<proteinExistence type="inferred from homology"/>
<dbReference type="Proteomes" id="UP000653305">
    <property type="component" value="Unassembled WGS sequence"/>
</dbReference>
<comment type="PTM">
    <text evidence="9">PSK-alpha is produced by endopeptidase digestion. PSK-beta is produced from PSK-alpha by exopeptidase digestion.</text>
</comment>
<dbReference type="Pfam" id="PF06404">
    <property type="entry name" value="PSK"/>
    <property type="match status" value="1"/>
</dbReference>
<dbReference type="GO" id="GO:0005576">
    <property type="term" value="C:extracellular region"/>
    <property type="evidence" value="ECO:0007669"/>
    <property type="project" value="UniProtKB-SubCell"/>
</dbReference>
<keyword evidence="6 9" id="KW-0732">Signal</keyword>
<keyword evidence="3 9" id="KW-0217">Developmental protein</keyword>
<evidence type="ECO:0000313" key="11">
    <source>
        <dbReference type="Proteomes" id="UP000653305"/>
    </source>
</evidence>
<evidence type="ECO:0000256" key="8">
    <source>
        <dbReference type="ARBA" id="ARBA00023030"/>
    </source>
</evidence>
<dbReference type="InterPro" id="IPR009438">
    <property type="entry name" value="Phytosulfokine"/>
</dbReference>
<comment type="function">
    <text evidence="9">Promotes plant cell differentiation, organogenesis and somatic embryogenesis as well as cell proliferation.</text>
</comment>
<evidence type="ECO:0000313" key="10">
    <source>
        <dbReference type="EMBL" id="GFP98040.1"/>
    </source>
</evidence>
<accession>A0A830CEK2</accession>
<comment type="caution">
    <text evidence="10">The sequence shown here is derived from an EMBL/GenBank/DDBJ whole genome shotgun (WGS) entry which is preliminary data.</text>
</comment>
<keyword evidence="4 9" id="KW-0964">Secreted</keyword>
<name>A0A830CEK2_9LAMI</name>
<feature type="signal peptide" evidence="9">
    <location>
        <begin position="1"/>
        <end position="25"/>
    </location>
</feature>
<dbReference type="OrthoDB" id="1914102at2759"/>